<dbReference type="AlphaFoldDB" id="A0A6S6SN62"/>
<accession>A0A6S6SN62</accession>
<reference evidence="3" key="1">
    <citation type="submission" date="2020-01" db="EMBL/GenBank/DDBJ databases">
        <authorList>
            <person name="Meier V. D."/>
            <person name="Meier V D."/>
        </authorList>
    </citation>
    <scope>NUCLEOTIDE SEQUENCE</scope>
    <source>
        <strain evidence="3">HLG_WM_MAG_09</strain>
    </source>
</reference>
<dbReference type="EMBL" id="CACVAT010000064">
    <property type="protein sequence ID" value="CAA6804385.1"/>
    <property type="molecule type" value="Genomic_DNA"/>
</dbReference>
<dbReference type="GO" id="GO:0005509">
    <property type="term" value="F:calcium ion binding"/>
    <property type="evidence" value="ECO:0007669"/>
    <property type="project" value="InterPro"/>
</dbReference>
<proteinExistence type="predicted"/>
<dbReference type="Pfam" id="PF08811">
    <property type="entry name" value="DUF1800"/>
    <property type="match status" value="1"/>
</dbReference>
<organism evidence="3">
    <name type="scientific">uncultured Thiotrichaceae bacterium</name>
    <dbReference type="NCBI Taxonomy" id="298394"/>
    <lineage>
        <taxon>Bacteria</taxon>
        <taxon>Pseudomonadati</taxon>
        <taxon>Pseudomonadota</taxon>
        <taxon>Gammaproteobacteria</taxon>
        <taxon>Thiotrichales</taxon>
        <taxon>Thiotrichaceae</taxon>
        <taxon>environmental samples</taxon>
    </lineage>
</organism>
<dbReference type="GO" id="GO:0016020">
    <property type="term" value="C:membrane"/>
    <property type="evidence" value="ECO:0007669"/>
    <property type="project" value="InterPro"/>
</dbReference>
<dbReference type="CDD" id="cd11304">
    <property type="entry name" value="Cadherin_repeat"/>
    <property type="match status" value="1"/>
</dbReference>
<protein>
    <recommendedName>
        <fullName evidence="2">Cadherin domain-containing protein</fullName>
    </recommendedName>
</protein>
<dbReference type="GO" id="GO:0007156">
    <property type="term" value="P:homophilic cell adhesion via plasma membrane adhesion molecules"/>
    <property type="evidence" value="ECO:0007669"/>
    <property type="project" value="InterPro"/>
</dbReference>
<dbReference type="InterPro" id="IPR014917">
    <property type="entry name" value="DUF1800"/>
</dbReference>
<evidence type="ECO:0000313" key="3">
    <source>
        <dbReference type="EMBL" id="CAA6804385.1"/>
    </source>
</evidence>
<evidence type="ECO:0000259" key="2">
    <source>
        <dbReference type="PROSITE" id="PS50268"/>
    </source>
</evidence>
<dbReference type="SUPFAM" id="SSF49313">
    <property type="entry name" value="Cadherin-like"/>
    <property type="match status" value="1"/>
</dbReference>
<dbReference type="PANTHER" id="PTHR43737">
    <property type="entry name" value="BLL7424 PROTEIN"/>
    <property type="match status" value="1"/>
</dbReference>
<dbReference type="Pfam" id="PF00028">
    <property type="entry name" value="Cadherin"/>
    <property type="match status" value="1"/>
</dbReference>
<dbReference type="PROSITE" id="PS50268">
    <property type="entry name" value="CADHERIN_2"/>
    <property type="match status" value="1"/>
</dbReference>
<dbReference type="Gene3D" id="2.60.40.60">
    <property type="entry name" value="Cadherins"/>
    <property type="match status" value="1"/>
</dbReference>
<dbReference type="InterPro" id="IPR015919">
    <property type="entry name" value="Cadherin-like_sf"/>
</dbReference>
<name>A0A6S6SN62_9GAMM</name>
<dbReference type="InterPro" id="IPR002126">
    <property type="entry name" value="Cadherin-like_dom"/>
</dbReference>
<feature type="region of interest" description="Disordered" evidence="1">
    <location>
        <begin position="1"/>
        <end position="32"/>
    </location>
</feature>
<feature type="domain" description="Cadherin" evidence="2">
    <location>
        <begin position="83"/>
        <end position="164"/>
    </location>
</feature>
<sequence>MHLINNNLKHQDSRTGQHRSTSVLPTAKQHSKYPQQAKPAIESIFTCVLIALSTCIPLYAAAPEIIGHEGSDEVIIASPENQTVITRVHAIEFDGAALRYSISDGVDQQQFIIDPDSGELSFKVAPDFETPLDADKDNQYEVTVSVENAQQERASQAFTISISDDELVQLQLKAWLQGAYDGNTGMMRTDLINKGLIPLKQPYHRTHFGHYGGETLSDKVADANDGDAVVDWLLLELRDPEEPGHVLHTQAVILQSDGDIVDSTTGSTTLNFDLEQGSFVIGLRHRNHLGVMTAEPLTLSDASTLIDFGSKETAVSGDNGQTEANGLMMMWVGDLQYDKRIITQGPGNDVNSVFEGILTNTNNTGRNANFHFRGYNPLDLNLDGNVIFSGPGNDTTLLFFNTYRHPQNTETQGNFIVQGYLADTPETLAVTSEKSAARFLTQATFGPTTEGIAELIELGSYEAWIDQQFTQATTHHYPAHMSYLESTEKDNLSYGEFHAIWRNQTLYAPDQLRQRMGFALSQIMVVSLKGNGLSSARTGIAHYHDLLADNAFGNFRDLLEVMTLNPVMGRYLNMLKNRKADASRNIHPDENFAREIMQLFTIGLHQLNLDGTAKPDENGATIPTYTQQDIEGLAAVFTGWTFAGGEKFWSNTNDYVSPMVGWPDYHQTGDKQILDGHIINAESMEEELRQVLDILFEHPNVAPFISKQLIQRFVTSNPTPAYVKRISLVFENNGTGVRGDLGAVLKAILLDKEARFGHRTLAKFGKLKEPLIRQMAFWRALGGHPALEYGFYPPYHLNQGAYEAPSVFNFFRPDYQPPSSTEMGSMASPEMQIATEDQLTRSRNYALSASGTWNKTPEDDPIRVVIDLDADSILILDDPEALLERYNLLLMSGTMSDAMKKVLLRYLDKRKNQYDGKKLAARLLFLIMGSSQQAVQR</sequence>
<dbReference type="PANTHER" id="PTHR43737:SF1">
    <property type="entry name" value="DUF1501 DOMAIN-CONTAINING PROTEIN"/>
    <property type="match status" value="1"/>
</dbReference>
<evidence type="ECO:0000256" key="1">
    <source>
        <dbReference type="SAM" id="MobiDB-lite"/>
    </source>
</evidence>
<gene>
    <name evidence="3" type="ORF">HELGO_WM29767</name>
</gene>